<evidence type="ECO:0000313" key="1">
    <source>
        <dbReference type="EMBL" id="KAI0044080.1"/>
    </source>
</evidence>
<dbReference type="Proteomes" id="UP000814033">
    <property type="component" value="Unassembled WGS sequence"/>
</dbReference>
<sequence>MCKILPDRTLTVLDIAQIPHREWWEVETWEYVLEDVQGIQDLRVNGKVADQLCEALGWWRPSGGFGSLRPLAGGREYFLPDLADLVLGDVTLPECLPELLQARAEAGCPLRSLRVTLCDGEVDGWQELLRRVVDDLEISQYDYQKEESIL</sequence>
<reference evidence="1" key="2">
    <citation type="journal article" date="2022" name="New Phytol.">
        <title>Evolutionary transition to the ectomycorrhizal habit in the genomes of a hyperdiverse lineage of mushroom-forming fungi.</title>
        <authorList>
            <person name="Looney B."/>
            <person name="Miyauchi S."/>
            <person name="Morin E."/>
            <person name="Drula E."/>
            <person name="Courty P.E."/>
            <person name="Kohler A."/>
            <person name="Kuo A."/>
            <person name="LaButti K."/>
            <person name="Pangilinan J."/>
            <person name="Lipzen A."/>
            <person name="Riley R."/>
            <person name="Andreopoulos W."/>
            <person name="He G."/>
            <person name="Johnson J."/>
            <person name="Nolan M."/>
            <person name="Tritt A."/>
            <person name="Barry K.W."/>
            <person name="Grigoriev I.V."/>
            <person name="Nagy L.G."/>
            <person name="Hibbett D."/>
            <person name="Henrissat B."/>
            <person name="Matheny P.B."/>
            <person name="Labbe J."/>
            <person name="Martin F.M."/>
        </authorList>
    </citation>
    <scope>NUCLEOTIDE SEQUENCE</scope>
    <source>
        <strain evidence="1">FP105234-sp</strain>
    </source>
</reference>
<reference evidence="1" key="1">
    <citation type="submission" date="2021-02" db="EMBL/GenBank/DDBJ databases">
        <authorList>
            <consortium name="DOE Joint Genome Institute"/>
            <person name="Ahrendt S."/>
            <person name="Looney B.P."/>
            <person name="Miyauchi S."/>
            <person name="Morin E."/>
            <person name="Drula E."/>
            <person name="Courty P.E."/>
            <person name="Chicoki N."/>
            <person name="Fauchery L."/>
            <person name="Kohler A."/>
            <person name="Kuo A."/>
            <person name="Labutti K."/>
            <person name="Pangilinan J."/>
            <person name="Lipzen A."/>
            <person name="Riley R."/>
            <person name="Andreopoulos W."/>
            <person name="He G."/>
            <person name="Johnson J."/>
            <person name="Barry K.W."/>
            <person name="Grigoriev I.V."/>
            <person name="Nagy L."/>
            <person name="Hibbett D."/>
            <person name="Henrissat B."/>
            <person name="Matheny P.B."/>
            <person name="Labbe J."/>
            <person name="Martin F."/>
        </authorList>
    </citation>
    <scope>NUCLEOTIDE SEQUENCE</scope>
    <source>
        <strain evidence="1">FP105234-sp</strain>
    </source>
</reference>
<comment type="caution">
    <text evidence="1">The sequence shown here is derived from an EMBL/GenBank/DDBJ whole genome shotgun (WGS) entry which is preliminary data.</text>
</comment>
<protein>
    <submittedName>
        <fullName evidence="1">Uncharacterized protein</fullName>
    </submittedName>
</protein>
<accession>A0ACB8RJH0</accession>
<name>A0ACB8RJH0_9AGAM</name>
<keyword evidence="2" id="KW-1185">Reference proteome</keyword>
<dbReference type="EMBL" id="MU275995">
    <property type="protein sequence ID" value="KAI0044080.1"/>
    <property type="molecule type" value="Genomic_DNA"/>
</dbReference>
<evidence type="ECO:0000313" key="2">
    <source>
        <dbReference type="Proteomes" id="UP000814033"/>
    </source>
</evidence>
<proteinExistence type="predicted"/>
<gene>
    <name evidence="1" type="ORF">FA95DRAFT_305882</name>
</gene>
<organism evidence="1 2">
    <name type="scientific">Auriscalpium vulgare</name>
    <dbReference type="NCBI Taxonomy" id="40419"/>
    <lineage>
        <taxon>Eukaryota</taxon>
        <taxon>Fungi</taxon>
        <taxon>Dikarya</taxon>
        <taxon>Basidiomycota</taxon>
        <taxon>Agaricomycotina</taxon>
        <taxon>Agaricomycetes</taxon>
        <taxon>Russulales</taxon>
        <taxon>Auriscalpiaceae</taxon>
        <taxon>Auriscalpium</taxon>
    </lineage>
</organism>